<feature type="region of interest" description="Disordered" evidence="9">
    <location>
        <begin position="272"/>
        <end position="316"/>
    </location>
</feature>
<dbReference type="InterPro" id="IPR021018">
    <property type="entry name" value="Mediator_Med29_met"/>
</dbReference>
<sequence>MSGPGGYPTSQNQQMYHQSMPRTMSGGQLNTMMTHSGMMMSSSQQHMMNPQSGAMVSQQGYPQGMMNTGQPPPQMMAVMSSQSHMMSMGQPMMSNSHMGSAQGMAQQQHIAIVTSQHQQQMGPSPQQMQMSSQQSFIQHQQQPMSSSQSMFAVGGQPRSPAIVGGQLSQALTPGGPPSTGGPPSNNPQTPINPASMNPSSQQAVPTPATPQQAPSSVQSSAAQDASSGPSATVPPDPTSIAKNLIMKDLRHAIFDLNRAAAELVRPSASRQQLDASVASHNPMSVNPQSANPLSVNPSSVKSLDEPKSVDSADRKSVLSPKEGYNSAMNNFLAVCDQIEINLMLILEAQKQCTRFDKMFTGELKAVGDMANANYSQYALGYLDSTNRLRGAIDRTLHSLSAQIEKVRAAQTRANVRILLLLTSLLTFT</sequence>
<evidence type="ECO:0000256" key="9">
    <source>
        <dbReference type="SAM" id="MobiDB-lite"/>
    </source>
</evidence>
<evidence type="ECO:0000313" key="10">
    <source>
        <dbReference type="EMBL" id="VDM39194.1"/>
    </source>
</evidence>
<reference evidence="10 11" key="2">
    <citation type="submission" date="2018-11" db="EMBL/GenBank/DDBJ databases">
        <authorList>
            <consortium name="Pathogen Informatics"/>
        </authorList>
    </citation>
    <scope>NUCLEOTIDE SEQUENCE [LARGE SCALE GENOMIC DNA]</scope>
</reference>
<dbReference type="EMBL" id="UYWY01019775">
    <property type="protein sequence ID" value="VDM39194.1"/>
    <property type="molecule type" value="Genomic_DNA"/>
</dbReference>
<keyword evidence="4" id="KW-0805">Transcription regulation</keyword>
<name>A0A183UHA3_TOXCA</name>
<evidence type="ECO:0000256" key="4">
    <source>
        <dbReference type="ARBA" id="ARBA00023015"/>
    </source>
</evidence>
<dbReference type="AlphaFoldDB" id="A0A183UHA3"/>
<feature type="compositionally biased region" description="Polar residues" evidence="9">
    <location>
        <begin position="272"/>
        <end position="301"/>
    </location>
</feature>
<feature type="compositionally biased region" description="Low complexity" evidence="9">
    <location>
        <begin position="115"/>
        <end position="150"/>
    </location>
</feature>
<protein>
    <recommendedName>
        <fullName evidence="3">Mediator of RNA polymerase II transcription subunit 29</fullName>
    </recommendedName>
    <alternativeName>
        <fullName evidence="8">Mediator complex subunit 29</fullName>
    </alternativeName>
</protein>
<feature type="compositionally biased region" description="Low complexity" evidence="9">
    <location>
        <begin position="200"/>
        <end position="231"/>
    </location>
</feature>
<evidence type="ECO:0000256" key="1">
    <source>
        <dbReference type="ARBA" id="ARBA00004123"/>
    </source>
</evidence>
<keyword evidence="11" id="KW-1185">Reference proteome</keyword>
<feature type="compositionally biased region" description="Basic and acidic residues" evidence="9">
    <location>
        <begin position="302"/>
        <end position="316"/>
    </location>
</feature>
<dbReference type="Pfam" id="PF11568">
    <property type="entry name" value="Med29"/>
    <property type="match status" value="1"/>
</dbReference>
<evidence type="ECO:0000313" key="12">
    <source>
        <dbReference type="WBParaSite" id="TCNE_0000787301-mRNA-1"/>
    </source>
</evidence>
<evidence type="ECO:0000313" key="11">
    <source>
        <dbReference type="Proteomes" id="UP000050794"/>
    </source>
</evidence>
<dbReference type="Proteomes" id="UP000050794">
    <property type="component" value="Unassembled WGS sequence"/>
</dbReference>
<proteinExistence type="inferred from homology"/>
<organism evidence="11 12">
    <name type="scientific">Toxocara canis</name>
    <name type="common">Canine roundworm</name>
    <dbReference type="NCBI Taxonomy" id="6265"/>
    <lineage>
        <taxon>Eukaryota</taxon>
        <taxon>Metazoa</taxon>
        <taxon>Ecdysozoa</taxon>
        <taxon>Nematoda</taxon>
        <taxon>Chromadorea</taxon>
        <taxon>Rhabditida</taxon>
        <taxon>Spirurina</taxon>
        <taxon>Ascaridomorpha</taxon>
        <taxon>Ascaridoidea</taxon>
        <taxon>Toxocaridae</taxon>
        <taxon>Toxocara</taxon>
    </lineage>
</organism>
<feature type="region of interest" description="Disordered" evidence="9">
    <location>
        <begin position="114"/>
        <end position="239"/>
    </location>
</feature>
<evidence type="ECO:0000256" key="8">
    <source>
        <dbReference type="ARBA" id="ARBA00031963"/>
    </source>
</evidence>
<keyword evidence="7" id="KW-0539">Nucleus</keyword>
<dbReference type="WBParaSite" id="TCNE_0000787301-mRNA-1">
    <property type="protein sequence ID" value="TCNE_0000787301-mRNA-1"/>
    <property type="gene ID" value="TCNE_0000787301"/>
</dbReference>
<comment type="subcellular location">
    <subcellularLocation>
        <location evidence="1">Nucleus</location>
    </subcellularLocation>
</comment>
<evidence type="ECO:0000256" key="5">
    <source>
        <dbReference type="ARBA" id="ARBA00023159"/>
    </source>
</evidence>
<keyword evidence="5" id="KW-0010">Activator</keyword>
<evidence type="ECO:0000256" key="6">
    <source>
        <dbReference type="ARBA" id="ARBA00023163"/>
    </source>
</evidence>
<keyword evidence="6" id="KW-0804">Transcription</keyword>
<comment type="similarity">
    <text evidence="2">Belongs to the Mediator complex subunit 29 family.</text>
</comment>
<feature type="compositionally biased region" description="Polar residues" evidence="9">
    <location>
        <begin position="188"/>
        <end position="199"/>
    </location>
</feature>
<dbReference type="GO" id="GO:0016592">
    <property type="term" value="C:mediator complex"/>
    <property type="evidence" value="ECO:0007669"/>
    <property type="project" value="InterPro"/>
</dbReference>
<evidence type="ECO:0000256" key="3">
    <source>
        <dbReference type="ARBA" id="ARBA00019684"/>
    </source>
</evidence>
<reference evidence="12" key="1">
    <citation type="submission" date="2016-06" db="UniProtKB">
        <authorList>
            <consortium name="WormBaseParasite"/>
        </authorList>
    </citation>
    <scope>IDENTIFICATION</scope>
</reference>
<gene>
    <name evidence="10" type="ORF">TCNE_LOCUS7873</name>
</gene>
<accession>A0A183UHA3</accession>
<evidence type="ECO:0000256" key="2">
    <source>
        <dbReference type="ARBA" id="ARBA00009851"/>
    </source>
</evidence>
<evidence type="ECO:0000256" key="7">
    <source>
        <dbReference type="ARBA" id="ARBA00023242"/>
    </source>
</evidence>